<evidence type="ECO:0000259" key="3">
    <source>
        <dbReference type="Pfam" id="PF24803"/>
    </source>
</evidence>
<gene>
    <name evidence="4" type="ORF">HMN09_01227200</name>
</gene>
<keyword evidence="2" id="KW-0472">Membrane</keyword>
<keyword evidence="2" id="KW-1133">Transmembrane helix</keyword>
<dbReference type="Pfam" id="PF24803">
    <property type="entry name" value="DUF7704"/>
    <property type="match status" value="1"/>
</dbReference>
<dbReference type="PANTHER" id="PTHR37019">
    <property type="entry name" value="CHROMOSOME 1, WHOLE GENOME SHOTGUN SEQUENCE"/>
    <property type="match status" value="1"/>
</dbReference>
<feature type="transmembrane region" description="Helical" evidence="2">
    <location>
        <begin position="157"/>
        <end position="175"/>
    </location>
</feature>
<dbReference type="PANTHER" id="PTHR37019:SF2">
    <property type="entry name" value="EXPERA DOMAIN-CONTAINING PROTEIN"/>
    <property type="match status" value="1"/>
</dbReference>
<dbReference type="OrthoDB" id="2937326at2759"/>
<feature type="region of interest" description="Disordered" evidence="1">
    <location>
        <begin position="1"/>
        <end position="22"/>
    </location>
</feature>
<accession>A0A8H6S437</accession>
<reference evidence="4" key="1">
    <citation type="submission" date="2020-05" db="EMBL/GenBank/DDBJ databases">
        <title>Mycena genomes resolve the evolution of fungal bioluminescence.</title>
        <authorList>
            <person name="Tsai I.J."/>
        </authorList>
    </citation>
    <scope>NUCLEOTIDE SEQUENCE</scope>
    <source>
        <strain evidence="4">110903Hualien_Pintung</strain>
    </source>
</reference>
<evidence type="ECO:0000256" key="2">
    <source>
        <dbReference type="SAM" id="Phobius"/>
    </source>
</evidence>
<feature type="transmembrane region" description="Helical" evidence="2">
    <location>
        <begin position="35"/>
        <end position="58"/>
    </location>
</feature>
<evidence type="ECO:0000313" key="5">
    <source>
        <dbReference type="Proteomes" id="UP000613580"/>
    </source>
</evidence>
<evidence type="ECO:0000256" key="1">
    <source>
        <dbReference type="SAM" id="MobiDB-lite"/>
    </source>
</evidence>
<feature type="transmembrane region" description="Helical" evidence="2">
    <location>
        <begin position="124"/>
        <end position="145"/>
    </location>
</feature>
<keyword evidence="5" id="KW-1185">Reference proteome</keyword>
<keyword evidence="2" id="KW-0812">Transmembrane</keyword>
<feature type="compositionally biased region" description="Polar residues" evidence="1">
    <location>
        <begin position="8"/>
        <end position="22"/>
    </location>
</feature>
<comment type="caution">
    <text evidence="4">The sequence shown here is derived from an EMBL/GenBank/DDBJ whole genome shotgun (WGS) entry which is preliminary data.</text>
</comment>
<sequence length="203" mass="22504">MQRRTRFPSPTRSNSPAKSGSILASHTMQRSAIPFHYYAIFAIYEPFLTTIGFIGALIDPKGAHDQQAPWPNGRPLDFPLATKLTITQLGHVCALLGLLNVFLLSSARTHLSLQPALQEKIVSALLTPLLLGDVLHIYITLWALGDSRFDFANWTPTLYITIVSGLTLLIPRFCWQMGIARYVDTRDGTHPTSHPRAAAELKS</sequence>
<feature type="domain" description="DUF7704" evidence="3">
    <location>
        <begin position="31"/>
        <end position="179"/>
    </location>
</feature>
<protein>
    <recommendedName>
        <fullName evidence="3">DUF7704 domain-containing protein</fullName>
    </recommendedName>
</protein>
<dbReference type="Proteomes" id="UP000613580">
    <property type="component" value="Unassembled WGS sequence"/>
</dbReference>
<dbReference type="InterPro" id="IPR056121">
    <property type="entry name" value="DUF7704"/>
</dbReference>
<evidence type="ECO:0000313" key="4">
    <source>
        <dbReference type="EMBL" id="KAF7292431.1"/>
    </source>
</evidence>
<name>A0A8H6S437_MYCCL</name>
<dbReference type="EMBL" id="JACAZE010000022">
    <property type="protein sequence ID" value="KAF7292431.1"/>
    <property type="molecule type" value="Genomic_DNA"/>
</dbReference>
<dbReference type="AlphaFoldDB" id="A0A8H6S437"/>
<feature type="transmembrane region" description="Helical" evidence="2">
    <location>
        <begin position="78"/>
        <end position="103"/>
    </location>
</feature>
<proteinExistence type="predicted"/>
<organism evidence="4 5">
    <name type="scientific">Mycena chlorophos</name>
    <name type="common">Agaric fungus</name>
    <name type="synonym">Agaricus chlorophos</name>
    <dbReference type="NCBI Taxonomy" id="658473"/>
    <lineage>
        <taxon>Eukaryota</taxon>
        <taxon>Fungi</taxon>
        <taxon>Dikarya</taxon>
        <taxon>Basidiomycota</taxon>
        <taxon>Agaricomycotina</taxon>
        <taxon>Agaricomycetes</taxon>
        <taxon>Agaricomycetidae</taxon>
        <taxon>Agaricales</taxon>
        <taxon>Marasmiineae</taxon>
        <taxon>Mycenaceae</taxon>
        <taxon>Mycena</taxon>
    </lineage>
</organism>